<dbReference type="InterPro" id="IPR020904">
    <property type="entry name" value="Sc_DH/Rdtase_CS"/>
</dbReference>
<dbReference type="PANTHER" id="PTHR43550:SF3">
    <property type="entry name" value="3-KETODIHYDROSPHINGOSINE REDUCTASE"/>
    <property type="match status" value="1"/>
</dbReference>
<dbReference type="InterPro" id="IPR002347">
    <property type="entry name" value="SDR_fam"/>
</dbReference>
<dbReference type="Proteomes" id="UP000585050">
    <property type="component" value="Unassembled WGS sequence"/>
</dbReference>
<evidence type="ECO:0000313" key="3">
    <source>
        <dbReference type="EMBL" id="NLR91879.1"/>
    </source>
</evidence>
<comment type="similarity">
    <text evidence="1">Belongs to the short-chain dehydrogenases/reductases (SDR) family.</text>
</comment>
<evidence type="ECO:0000259" key="2">
    <source>
        <dbReference type="SMART" id="SM00822"/>
    </source>
</evidence>
<dbReference type="GO" id="GO:0030148">
    <property type="term" value="P:sphingolipid biosynthetic process"/>
    <property type="evidence" value="ECO:0007669"/>
    <property type="project" value="TreeGrafter"/>
</dbReference>
<dbReference type="EMBL" id="JABAIL010000003">
    <property type="protein sequence ID" value="NLR91879.1"/>
    <property type="molecule type" value="Genomic_DNA"/>
</dbReference>
<accession>A0A7X8XW48</accession>
<dbReference type="GO" id="GO:0006666">
    <property type="term" value="P:3-keto-sphinganine metabolic process"/>
    <property type="evidence" value="ECO:0007669"/>
    <property type="project" value="TreeGrafter"/>
</dbReference>
<evidence type="ECO:0000256" key="1">
    <source>
        <dbReference type="RuleBase" id="RU000363"/>
    </source>
</evidence>
<gene>
    <name evidence="3" type="ORF">HGP29_11705</name>
</gene>
<evidence type="ECO:0000313" key="4">
    <source>
        <dbReference type="Proteomes" id="UP000585050"/>
    </source>
</evidence>
<dbReference type="InterPro" id="IPR036291">
    <property type="entry name" value="NAD(P)-bd_dom_sf"/>
</dbReference>
<dbReference type="RefSeq" id="WP_168882591.1">
    <property type="nucleotide sequence ID" value="NZ_JABAIL010000003.1"/>
</dbReference>
<dbReference type="GO" id="GO:0047560">
    <property type="term" value="F:3-dehydrosphinganine reductase activity"/>
    <property type="evidence" value="ECO:0007669"/>
    <property type="project" value="TreeGrafter"/>
</dbReference>
<keyword evidence="4" id="KW-1185">Reference proteome</keyword>
<proteinExistence type="inferred from homology"/>
<protein>
    <submittedName>
        <fullName evidence="3">SDR family NAD(P)-dependent oxidoreductase</fullName>
    </submittedName>
</protein>
<sequence length="270" mass="29325">MKYFNNKNVFITGGTSGIGLEMGKQLSKSGAHVVLFGRKGLEEAKETIALQSDTNKVHAIYTETTDLNTVVSAFAEGNNLLGGVDIVIHSAGIGRCVPFNDFTKDDFEELINVNVFGTRNVAEAAFPLLKVSQGQLMLIASLAGIVPNYGYSAYSSSKFATIGFAGVLRSEWKPMGVQVSVACPPEIDTPLVEAERLESPKVAKVLKQFAGNLSLEVACKKLLRGLANKNYMIIPGWKAKFVAINQGLFPSLNNRITDFIIRMFLKKEKG</sequence>
<dbReference type="Gene3D" id="3.40.50.720">
    <property type="entry name" value="NAD(P)-binding Rossmann-like Domain"/>
    <property type="match status" value="1"/>
</dbReference>
<dbReference type="GO" id="GO:0016020">
    <property type="term" value="C:membrane"/>
    <property type="evidence" value="ECO:0007669"/>
    <property type="project" value="GOC"/>
</dbReference>
<dbReference type="SMART" id="SM00822">
    <property type="entry name" value="PKS_KR"/>
    <property type="match status" value="1"/>
</dbReference>
<reference evidence="3 4" key="1">
    <citation type="submission" date="2020-04" db="EMBL/GenBank/DDBJ databases">
        <title>Flammeovirga sp. SR4, a novel species isolated from seawater.</title>
        <authorList>
            <person name="Wang X."/>
        </authorList>
    </citation>
    <scope>NUCLEOTIDE SEQUENCE [LARGE SCALE GENOMIC DNA]</scope>
    <source>
        <strain evidence="3 4">SR4</strain>
    </source>
</reference>
<comment type="caution">
    <text evidence="3">The sequence shown here is derived from an EMBL/GenBank/DDBJ whole genome shotgun (WGS) entry which is preliminary data.</text>
</comment>
<dbReference type="PANTHER" id="PTHR43550">
    <property type="entry name" value="3-KETODIHYDROSPHINGOSINE REDUCTASE"/>
    <property type="match status" value="1"/>
</dbReference>
<organism evidence="3 4">
    <name type="scientific">Flammeovirga agarivorans</name>
    <dbReference type="NCBI Taxonomy" id="2726742"/>
    <lineage>
        <taxon>Bacteria</taxon>
        <taxon>Pseudomonadati</taxon>
        <taxon>Bacteroidota</taxon>
        <taxon>Cytophagia</taxon>
        <taxon>Cytophagales</taxon>
        <taxon>Flammeovirgaceae</taxon>
        <taxon>Flammeovirga</taxon>
    </lineage>
</organism>
<dbReference type="SUPFAM" id="SSF51735">
    <property type="entry name" value="NAD(P)-binding Rossmann-fold domains"/>
    <property type="match status" value="1"/>
</dbReference>
<dbReference type="Pfam" id="PF00106">
    <property type="entry name" value="adh_short"/>
    <property type="match status" value="1"/>
</dbReference>
<dbReference type="PRINTS" id="PR00080">
    <property type="entry name" value="SDRFAMILY"/>
</dbReference>
<name>A0A7X8XW48_9BACT</name>
<dbReference type="AlphaFoldDB" id="A0A7X8XW48"/>
<dbReference type="PROSITE" id="PS00061">
    <property type="entry name" value="ADH_SHORT"/>
    <property type="match status" value="1"/>
</dbReference>
<dbReference type="InterPro" id="IPR057326">
    <property type="entry name" value="KR_dom"/>
</dbReference>
<feature type="domain" description="Ketoreductase" evidence="2">
    <location>
        <begin position="7"/>
        <end position="175"/>
    </location>
</feature>
<dbReference type="PRINTS" id="PR00081">
    <property type="entry name" value="GDHRDH"/>
</dbReference>